<dbReference type="EMBL" id="JAHJDP010000077">
    <property type="protein sequence ID" value="MBU2691866.1"/>
    <property type="molecule type" value="Genomic_DNA"/>
</dbReference>
<sequence>MDEEIPGAHSAPTKPLDYIVSDEPRINVLKLQFNEDMSKYESDGDAPPAGEMQLAFRPMNGKDERVISDMMVTGGRKGKQKYQPGKVMREKAVRSNVWIKGVRDSSGNTESKLTYDLYDRFESWIITAIADHITKINEYDEDDEEE</sequence>
<evidence type="ECO:0000313" key="2">
    <source>
        <dbReference type="Proteomes" id="UP000777784"/>
    </source>
</evidence>
<dbReference type="AlphaFoldDB" id="A0A948RWN5"/>
<name>A0A948RWN5_UNCEI</name>
<accession>A0A948RWN5</accession>
<dbReference type="Proteomes" id="UP000777784">
    <property type="component" value="Unassembled WGS sequence"/>
</dbReference>
<evidence type="ECO:0000313" key="1">
    <source>
        <dbReference type="EMBL" id="MBU2691866.1"/>
    </source>
</evidence>
<proteinExistence type="predicted"/>
<organism evidence="1 2">
    <name type="scientific">Eiseniibacteriota bacterium</name>
    <dbReference type="NCBI Taxonomy" id="2212470"/>
    <lineage>
        <taxon>Bacteria</taxon>
        <taxon>Candidatus Eiseniibacteriota</taxon>
    </lineage>
</organism>
<reference evidence="1" key="1">
    <citation type="submission" date="2021-05" db="EMBL/GenBank/DDBJ databases">
        <title>Energy efficiency and biological interactions define the core microbiome of deep oligotrophic groundwater.</title>
        <authorList>
            <person name="Mehrshad M."/>
            <person name="Lopez-Fernandez M."/>
            <person name="Bell E."/>
            <person name="Bernier-Latmani R."/>
            <person name="Bertilsson S."/>
            <person name="Dopson M."/>
        </authorList>
    </citation>
    <scope>NUCLEOTIDE SEQUENCE</scope>
    <source>
        <strain evidence="1">Modern_marine.mb.64</strain>
    </source>
</reference>
<comment type="caution">
    <text evidence="1">The sequence shown here is derived from an EMBL/GenBank/DDBJ whole genome shotgun (WGS) entry which is preliminary data.</text>
</comment>
<gene>
    <name evidence="1" type="ORF">KJ970_13175</name>
</gene>
<protein>
    <submittedName>
        <fullName evidence="1">Uncharacterized protein</fullName>
    </submittedName>
</protein>